<evidence type="ECO:0000256" key="7">
    <source>
        <dbReference type="ARBA" id="ARBA00022555"/>
    </source>
</evidence>
<evidence type="ECO:0000313" key="17">
    <source>
        <dbReference type="EMBL" id="KXB92678.1"/>
    </source>
</evidence>
<dbReference type="Pfam" id="PF10150">
    <property type="entry name" value="RNase_E_G"/>
    <property type="match status" value="1"/>
</dbReference>
<keyword evidence="10" id="KW-0479">Metal-binding</keyword>
<dbReference type="GO" id="GO:0004540">
    <property type="term" value="F:RNA nuclease activity"/>
    <property type="evidence" value="ECO:0007669"/>
    <property type="project" value="InterPro"/>
</dbReference>
<dbReference type="NCBIfam" id="TIGR00757">
    <property type="entry name" value="RNaseEG"/>
    <property type="match status" value="1"/>
</dbReference>
<dbReference type="Gene3D" id="2.40.50.140">
    <property type="entry name" value="Nucleic acid-binding proteins"/>
    <property type="match status" value="1"/>
</dbReference>
<comment type="cofactor">
    <cofactor evidence="1">
        <name>Mg(2+)</name>
        <dbReference type="ChEBI" id="CHEBI:18420"/>
    </cofactor>
</comment>
<keyword evidence="11" id="KW-0699">rRNA-binding</keyword>
<comment type="similarity">
    <text evidence="3">Belongs to the RNase E/G family. RNase G subfamily.</text>
</comment>
<dbReference type="PROSITE" id="PS50126">
    <property type="entry name" value="S1"/>
    <property type="match status" value="1"/>
</dbReference>
<evidence type="ECO:0000256" key="14">
    <source>
        <dbReference type="ARBA" id="ARBA00022842"/>
    </source>
</evidence>
<evidence type="ECO:0000256" key="9">
    <source>
        <dbReference type="ARBA" id="ARBA00022722"/>
    </source>
</evidence>
<evidence type="ECO:0000256" key="11">
    <source>
        <dbReference type="ARBA" id="ARBA00022730"/>
    </source>
</evidence>
<feature type="domain" description="S1 motif" evidence="16">
    <location>
        <begin position="44"/>
        <end position="124"/>
    </location>
</feature>
<evidence type="ECO:0000256" key="15">
    <source>
        <dbReference type="ARBA" id="ARBA00022884"/>
    </source>
</evidence>
<dbReference type="InterPro" id="IPR004659">
    <property type="entry name" value="RNase_E/G"/>
</dbReference>
<name>A0A134CKE2_9FIRM</name>
<evidence type="ECO:0000259" key="16">
    <source>
        <dbReference type="PROSITE" id="PS50126"/>
    </source>
</evidence>
<dbReference type="AlphaFoldDB" id="A0A134CKE2"/>
<dbReference type="GO" id="GO:0004519">
    <property type="term" value="F:endonuclease activity"/>
    <property type="evidence" value="ECO:0007669"/>
    <property type="project" value="UniProtKB-KW"/>
</dbReference>
<keyword evidence="9" id="KW-0540">Nuclease</keyword>
<dbReference type="InterPro" id="IPR019307">
    <property type="entry name" value="RNA-bd_AU-1/RNase_E/G"/>
</dbReference>
<keyword evidence="5" id="KW-0963">Cytoplasm</keyword>
<keyword evidence="15" id="KW-0694">RNA-binding</keyword>
<dbReference type="GO" id="GO:0046872">
    <property type="term" value="F:metal ion binding"/>
    <property type="evidence" value="ECO:0007669"/>
    <property type="project" value="UniProtKB-KW"/>
</dbReference>
<dbReference type="Gene3D" id="3.40.1260.20">
    <property type="entry name" value="Ribonuclease E, catalytic domain"/>
    <property type="match status" value="1"/>
</dbReference>
<dbReference type="STRING" id="1588748.HMPREF3182_00340"/>
<organism evidence="17 18">
    <name type="scientific">Megasphaera hutchinsoni</name>
    <dbReference type="NCBI Taxonomy" id="1588748"/>
    <lineage>
        <taxon>Bacteria</taxon>
        <taxon>Bacillati</taxon>
        <taxon>Bacillota</taxon>
        <taxon>Negativicutes</taxon>
        <taxon>Veillonellales</taxon>
        <taxon>Veillonellaceae</taxon>
        <taxon>Megasphaera</taxon>
    </lineage>
</organism>
<comment type="caution">
    <text evidence="17">The sequence shown here is derived from an EMBL/GenBank/DDBJ whole genome shotgun (WGS) entry which is preliminary data.</text>
</comment>
<dbReference type="SUPFAM" id="SSF50249">
    <property type="entry name" value="Nucleic acid-binding proteins"/>
    <property type="match status" value="1"/>
</dbReference>
<keyword evidence="13" id="KW-0378">Hydrolase</keyword>
<gene>
    <name evidence="17" type="ORF">HMPREF3182_00340</name>
</gene>
<comment type="subcellular location">
    <subcellularLocation>
        <location evidence="2">Cytoplasm</location>
    </subcellularLocation>
</comment>
<keyword evidence="6" id="KW-0698">rRNA processing</keyword>
<evidence type="ECO:0000256" key="12">
    <source>
        <dbReference type="ARBA" id="ARBA00022759"/>
    </source>
</evidence>
<dbReference type="GO" id="GO:0005737">
    <property type="term" value="C:cytoplasm"/>
    <property type="evidence" value="ECO:0007669"/>
    <property type="project" value="UniProtKB-SubCell"/>
</dbReference>
<dbReference type="CDD" id="cd04453">
    <property type="entry name" value="S1_RNase_E"/>
    <property type="match status" value="1"/>
</dbReference>
<evidence type="ECO:0000256" key="13">
    <source>
        <dbReference type="ARBA" id="ARBA00022801"/>
    </source>
</evidence>
<sequence length="484" mass="55041">MSGGKVMKTIVANIMPEETRLAILEEGRLRDYAVERDDESRIVNHIYRGTIQNILPALQAAFVNIGRKKNAFIYMGDFFPRAATKEEIQQTKLSVGQSVLVQVIKEEQGTKGAKVTANVSLAGRYSVLMPTVQYVGVSKKIRDEEERNRLREIVNRVKPASLGMIVRTVANGVSAEVLEADIVYLLHTWDSICRRYKLTKKNKLLYRETDLVMRMIRDHDSDEVAEIVVDQKESYERIKQVLIAPDKRHKVRLYQGEKPIFDAYGVEEEVKHLLSRQILLPSGGNLIFDHTEALTVIDVNSSKYTGNGTLQDTIFHVNKEAAKEIARQLRLRDIGGIILVDFIDMVRAEHREEILELLVKETASDTNKTRIMGMTALNLVEITRKKSRQGLHQVQFSACPICGGTGYLYSAESVALQIIRKLRHLLKQQKLSQDVLVVAHESVIEILQETKRKEALEKELARTLYFEVSTHANREVFSILAYSK</sequence>
<dbReference type="PANTHER" id="PTHR30001">
    <property type="entry name" value="RIBONUCLEASE"/>
    <property type="match status" value="1"/>
</dbReference>
<dbReference type="GO" id="GO:0008033">
    <property type="term" value="P:tRNA processing"/>
    <property type="evidence" value="ECO:0007669"/>
    <property type="project" value="UniProtKB-KW"/>
</dbReference>
<dbReference type="Pfam" id="PF20833">
    <property type="entry name" value="RNase_E_G_Thio"/>
    <property type="match status" value="1"/>
</dbReference>
<dbReference type="InterPro" id="IPR003029">
    <property type="entry name" value="S1_domain"/>
</dbReference>
<evidence type="ECO:0000313" key="18">
    <source>
        <dbReference type="Proteomes" id="UP000070160"/>
    </source>
</evidence>
<reference evidence="18" key="1">
    <citation type="submission" date="2016-01" db="EMBL/GenBank/DDBJ databases">
        <authorList>
            <person name="Mitreva M."/>
            <person name="Pepin K.H."/>
            <person name="Mihindukulasuriya K.A."/>
            <person name="Fulton R."/>
            <person name="Fronick C."/>
            <person name="O'Laughlin M."/>
            <person name="Miner T."/>
            <person name="Herter B."/>
            <person name="Rosa B.A."/>
            <person name="Cordes M."/>
            <person name="Tomlinson C."/>
            <person name="Wollam A."/>
            <person name="Palsikar V.B."/>
            <person name="Mardis E.R."/>
            <person name="Wilson R.K."/>
        </authorList>
    </citation>
    <scope>NUCLEOTIDE SEQUENCE [LARGE SCALE GENOMIC DNA]</scope>
    <source>
        <strain evidence="18">KA00182</strain>
    </source>
</reference>
<dbReference type="Proteomes" id="UP000070160">
    <property type="component" value="Unassembled WGS sequence"/>
</dbReference>
<evidence type="ECO:0000256" key="6">
    <source>
        <dbReference type="ARBA" id="ARBA00022552"/>
    </source>
</evidence>
<dbReference type="InterPro" id="IPR012340">
    <property type="entry name" value="NA-bd_OB-fold"/>
</dbReference>
<dbReference type="GO" id="GO:0019843">
    <property type="term" value="F:rRNA binding"/>
    <property type="evidence" value="ECO:0007669"/>
    <property type="project" value="UniProtKB-KW"/>
</dbReference>
<keyword evidence="8" id="KW-0819">tRNA processing</keyword>
<dbReference type="GO" id="GO:0006364">
    <property type="term" value="P:rRNA processing"/>
    <property type="evidence" value="ECO:0007669"/>
    <property type="project" value="UniProtKB-KW"/>
</dbReference>
<evidence type="ECO:0000256" key="1">
    <source>
        <dbReference type="ARBA" id="ARBA00001946"/>
    </source>
</evidence>
<evidence type="ECO:0000256" key="10">
    <source>
        <dbReference type="ARBA" id="ARBA00022723"/>
    </source>
</evidence>
<keyword evidence="7" id="KW-0820">tRNA-binding</keyword>
<evidence type="ECO:0000256" key="5">
    <source>
        <dbReference type="ARBA" id="ARBA00022490"/>
    </source>
</evidence>
<dbReference type="SMART" id="SM00316">
    <property type="entry name" value="S1"/>
    <property type="match status" value="1"/>
</dbReference>
<evidence type="ECO:0000256" key="3">
    <source>
        <dbReference type="ARBA" id="ARBA00005663"/>
    </source>
</evidence>
<dbReference type="InterPro" id="IPR048583">
    <property type="entry name" value="RNase_E_G_thioredoxin-like"/>
</dbReference>
<dbReference type="GO" id="GO:0000049">
    <property type="term" value="F:tRNA binding"/>
    <property type="evidence" value="ECO:0007669"/>
    <property type="project" value="UniProtKB-KW"/>
</dbReference>
<dbReference type="EMBL" id="LSDT01000008">
    <property type="protein sequence ID" value="KXB92678.1"/>
    <property type="molecule type" value="Genomic_DNA"/>
</dbReference>
<proteinExistence type="inferred from homology"/>
<evidence type="ECO:0000256" key="2">
    <source>
        <dbReference type="ARBA" id="ARBA00004496"/>
    </source>
</evidence>
<dbReference type="PANTHER" id="PTHR30001:SF0">
    <property type="entry name" value="RIBONUCLEASE G"/>
    <property type="match status" value="1"/>
</dbReference>
<evidence type="ECO:0000256" key="4">
    <source>
        <dbReference type="ARBA" id="ARBA00017719"/>
    </source>
</evidence>
<keyword evidence="12" id="KW-0255">Endonuclease</keyword>
<dbReference type="GO" id="GO:0016787">
    <property type="term" value="F:hydrolase activity"/>
    <property type="evidence" value="ECO:0007669"/>
    <property type="project" value="UniProtKB-KW"/>
</dbReference>
<keyword evidence="18" id="KW-1185">Reference proteome</keyword>
<evidence type="ECO:0000256" key="8">
    <source>
        <dbReference type="ARBA" id="ARBA00022694"/>
    </source>
</evidence>
<keyword evidence="14" id="KW-0460">Magnesium</keyword>
<dbReference type="PATRIC" id="fig|1588748.3.peg.330"/>
<accession>A0A134CKE2</accession>
<protein>
    <recommendedName>
        <fullName evidence="4">Ribonuclease G</fullName>
    </recommendedName>
</protein>